<dbReference type="RefSeq" id="WP_306735618.1">
    <property type="nucleotide sequence ID" value="NZ_JANHAX010000003.1"/>
</dbReference>
<dbReference type="AlphaFoldDB" id="A0AAE3WCX4"/>
<evidence type="ECO:0000313" key="2">
    <source>
        <dbReference type="Proteomes" id="UP001226762"/>
    </source>
</evidence>
<name>A0AAE3WCX4_9RHOB</name>
<proteinExistence type="predicted"/>
<reference evidence="1" key="1">
    <citation type="submission" date="2022-07" db="EMBL/GenBank/DDBJ databases">
        <authorList>
            <person name="Otstavnykh N."/>
            <person name="Isaeva M."/>
            <person name="Bystritskaya E."/>
        </authorList>
    </citation>
    <scope>NUCLEOTIDE SEQUENCE</scope>
    <source>
        <strain evidence="1">KCTC 52189</strain>
    </source>
</reference>
<organism evidence="1 2">
    <name type="scientific">Marimonas arenosa</name>
    <dbReference type="NCBI Taxonomy" id="1795305"/>
    <lineage>
        <taxon>Bacteria</taxon>
        <taxon>Pseudomonadati</taxon>
        <taxon>Pseudomonadota</taxon>
        <taxon>Alphaproteobacteria</taxon>
        <taxon>Rhodobacterales</taxon>
        <taxon>Paracoccaceae</taxon>
        <taxon>Marimonas</taxon>
    </lineage>
</organism>
<gene>
    <name evidence="1" type="ORF">NO357_10515</name>
</gene>
<dbReference type="InterPro" id="IPR035965">
    <property type="entry name" value="PAS-like_dom_sf"/>
</dbReference>
<dbReference type="Pfam" id="PF12860">
    <property type="entry name" value="PAS_7"/>
    <property type="match status" value="1"/>
</dbReference>
<reference evidence="1" key="2">
    <citation type="submission" date="2023-02" db="EMBL/GenBank/DDBJ databases">
        <title>'Rhodoalgimonas zhirmunskyi' gen. nov., isolated from a red alga.</title>
        <authorList>
            <person name="Nedashkovskaya O.I."/>
            <person name="Otstavnykh N.Y."/>
            <person name="Bystritskaya E.P."/>
            <person name="Balabanova L.A."/>
            <person name="Isaeva M.P."/>
        </authorList>
    </citation>
    <scope>NUCLEOTIDE SEQUENCE</scope>
    <source>
        <strain evidence="1">KCTC 52189</strain>
    </source>
</reference>
<dbReference type="SUPFAM" id="SSF55785">
    <property type="entry name" value="PYP-like sensor domain (PAS domain)"/>
    <property type="match status" value="1"/>
</dbReference>
<dbReference type="Proteomes" id="UP001226762">
    <property type="component" value="Unassembled WGS sequence"/>
</dbReference>
<dbReference type="EMBL" id="JANHAX010000003">
    <property type="protein sequence ID" value="MDQ2090329.1"/>
    <property type="molecule type" value="Genomic_DNA"/>
</dbReference>
<accession>A0AAE3WCX4</accession>
<protein>
    <submittedName>
        <fullName evidence="1">PAS-domain containing protein</fullName>
    </submittedName>
</protein>
<sequence>MSFAAMAALCLTTALLALMLFSRLGGRGTHRDTRPESALCFLLDGDDIAHATAAGNQVLSETSTRKARDWYSIWRGFAQRFPDLPNTAEEAFKLAPARLQARDSEDPAHLLLEPVRGKLRVELFDPVHPTSADRHLRIHHLERLTHVEMMANMFPIPVWSQSDKGRIDWGNKAYFDLAERAGCPAKDAVLPDFDLLIDAEEGSKNERRMLQDRSSGRSHWFSITRSWTGNGHTLGFAIDIDALIEAEVAQRKFVQTLTKTFAQLSTGLAIFDRERQLALFNPALVDLLALPADFLSARPTLLTFFDTLRNNRMMPEPKDYANWRHQITDLVIASVDGRYHETWTLPSGLTYRVTGRPHPDGAIALLFEDISAEVSLTRRFRSQLNLGQSVIDTLDEAIAVFSDTGVLTMSNEAFRALWYVDPDTSFAEFTIRDALRQWQTLAAGGPFWERLRDYFGNPNDRSEWFSDVTMNSGDSLECRVAPISGGATLVGFRLRPVLEPAKTTAGDDST</sequence>
<keyword evidence="2" id="KW-1185">Reference proteome</keyword>
<comment type="caution">
    <text evidence="1">The sequence shown here is derived from an EMBL/GenBank/DDBJ whole genome shotgun (WGS) entry which is preliminary data.</text>
</comment>
<evidence type="ECO:0000313" key="1">
    <source>
        <dbReference type="EMBL" id="MDQ2090329.1"/>
    </source>
</evidence>